<name>A0A7C2K001_9PLAN</name>
<dbReference type="PANTHER" id="PTHR44591:SF24">
    <property type="entry name" value="PROTEIN-GLUTAMATE METHYLESTERASE_PROTEIN-GLUTAMINE GLUTAMINASE 1"/>
    <property type="match status" value="1"/>
</dbReference>
<comment type="caution">
    <text evidence="4">The sequence shown here is derived from an EMBL/GenBank/DDBJ whole genome shotgun (WGS) entry which is preliminary data.</text>
</comment>
<feature type="domain" description="Response regulatory" evidence="3">
    <location>
        <begin position="3"/>
        <end position="117"/>
    </location>
</feature>
<dbReference type="PROSITE" id="PS50110">
    <property type="entry name" value="RESPONSE_REGULATORY"/>
    <property type="match status" value="1"/>
</dbReference>
<proteinExistence type="predicted"/>
<dbReference type="Gene3D" id="3.40.50.2300">
    <property type="match status" value="1"/>
</dbReference>
<dbReference type="PANTHER" id="PTHR44591">
    <property type="entry name" value="STRESS RESPONSE REGULATOR PROTEIN 1"/>
    <property type="match status" value="1"/>
</dbReference>
<evidence type="ECO:0000256" key="1">
    <source>
        <dbReference type="ARBA" id="ARBA00022553"/>
    </source>
</evidence>
<dbReference type="SMART" id="SM00448">
    <property type="entry name" value="REC"/>
    <property type="match status" value="1"/>
</dbReference>
<keyword evidence="1 2" id="KW-0597">Phosphoprotein</keyword>
<feature type="modified residue" description="4-aspartylphosphate" evidence="2">
    <location>
        <position position="52"/>
    </location>
</feature>
<dbReference type="GO" id="GO:0000160">
    <property type="term" value="P:phosphorelay signal transduction system"/>
    <property type="evidence" value="ECO:0007669"/>
    <property type="project" value="InterPro"/>
</dbReference>
<dbReference type="AlphaFoldDB" id="A0A7C2K001"/>
<organism evidence="4">
    <name type="scientific">Schlesneria paludicola</name>
    <dbReference type="NCBI Taxonomy" id="360056"/>
    <lineage>
        <taxon>Bacteria</taxon>
        <taxon>Pseudomonadati</taxon>
        <taxon>Planctomycetota</taxon>
        <taxon>Planctomycetia</taxon>
        <taxon>Planctomycetales</taxon>
        <taxon>Planctomycetaceae</taxon>
        <taxon>Schlesneria</taxon>
    </lineage>
</organism>
<reference evidence="4" key="1">
    <citation type="journal article" date="2020" name="mSystems">
        <title>Genome- and Community-Level Interaction Insights into Carbon Utilization and Element Cycling Functions of Hydrothermarchaeota in Hydrothermal Sediment.</title>
        <authorList>
            <person name="Zhou Z."/>
            <person name="Liu Y."/>
            <person name="Xu W."/>
            <person name="Pan J."/>
            <person name="Luo Z.H."/>
            <person name="Li M."/>
        </authorList>
    </citation>
    <scope>NUCLEOTIDE SEQUENCE [LARGE SCALE GENOMIC DNA]</scope>
    <source>
        <strain evidence="4">SpSt-339</strain>
    </source>
</reference>
<dbReference type="InterPro" id="IPR011006">
    <property type="entry name" value="CheY-like_superfamily"/>
</dbReference>
<dbReference type="InterPro" id="IPR001789">
    <property type="entry name" value="Sig_transdc_resp-reg_receiver"/>
</dbReference>
<dbReference type="SUPFAM" id="SSF52172">
    <property type="entry name" value="CheY-like"/>
    <property type="match status" value="1"/>
</dbReference>
<dbReference type="Pfam" id="PF00072">
    <property type="entry name" value="Response_reg"/>
    <property type="match status" value="1"/>
</dbReference>
<gene>
    <name evidence="4" type="ORF">ENQ76_11840</name>
</gene>
<dbReference type="EMBL" id="DSOK01000330">
    <property type="protein sequence ID" value="HEN16145.1"/>
    <property type="molecule type" value="Genomic_DNA"/>
</dbReference>
<evidence type="ECO:0000256" key="2">
    <source>
        <dbReference type="PROSITE-ProRule" id="PRU00169"/>
    </source>
</evidence>
<protein>
    <submittedName>
        <fullName evidence="4">Response regulator</fullName>
    </submittedName>
</protein>
<evidence type="ECO:0000313" key="4">
    <source>
        <dbReference type="EMBL" id="HEN16145.1"/>
    </source>
</evidence>
<evidence type="ECO:0000259" key="3">
    <source>
        <dbReference type="PROSITE" id="PS50110"/>
    </source>
</evidence>
<dbReference type="InterPro" id="IPR050595">
    <property type="entry name" value="Bact_response_regulator"/>
</dbReference>
<accession>A0A7C2K001</accession>
<sequence length="133" mass="13877">MPKVLLVDDSKFSRGRLRAALTGLAADISEATNGLEALEQLAIVTPDVIVTDLLMPGMNGLELLTELRTRELTTPVIIVSADIQESTKSACAQYGVQAFLNKPFTAAELRDAVEAALAAGTAPARSAVVGTAP</sequence>